<feature type="region of interest" description="Disordered" evidence="1">
    <location>
        <begin position="518"/>
        <end position="551"/>
    </location>
</feature>
<feature type="compositionally biased region" description="Low complexity" evidence="1">
    <location>
        <begin position="818"/>
        <end position="834"/>
    </location>
</feature>
<protein>
    <submittedName>
        <fullName evidence="2">Uncharacterized protein</fullName>
    </submittedName>
</protein>
<feature type="compositionally biased region" description="Low complexity" evidence="1">
    <location>
        <begin position="86"/>
        <end position="100"/>
    </location>
</feature>
<comment type="caution">
    <text evidence="2">The sequence shown here is derived from an EMBL/GenBank/DDBJ whole genome shotgun (WGS) entry which is preliminary data.</text>
</comment>
<keyword evidence="3" id="KW-1185">Reference proteome</keyword>
<sequence length="902" mass="100886">MKDHTGYNWEDNIGGVWEELSPRHLEHRPPLPTAITLHRLVPRPIPHDNTPLYKASVPSYKHVTPEELEAAQIRAQHDLLFARLQQQSEATQQQQRQQQPSSPPPVQEVKKPTTTTTTTHHHHHHHHQSNVQSTNKTKNKNVVVSDKISTRPKPRPHLTTRQGTGEESMRLRQLSKFVDQISSSLAHLDKIFKQECLPKDFVMPLDNDVKQKRWEEFRRSTRRSLFSLKQEICVLEKTTQQPDDRHNNKYLRSLAVSARSLLRLLLALQTHTDKAASGEQGQQIFDELVILVQRLFPLVSGVGVRIPKLTLKLYEKNNEGVSEPSDGDGGGGSERDNNRYSDVSDIDSSVLATLTHSYVRDRIALLAHHHQAARKRKWKQNKPPSKSSQKGKAVRPGPTILHHWKRVSGNGGVSRESPRHRTGGNPIQQQQQLQLPSSSPISSHLQPHTQEGLNNERKKRNKQGIRRHHNNKSKEDHKPPRPRENLIRSSPDAELRVMDGHELVENTAEAVVERLHSLLNNKERKEGEADARKSDKTRPSDKHHSQPTPDFPYITAQVRLMLQRVCRIEEDRKEALILVESLSGNTEEENNADDHKLTSTIKKAQEVIASLNTGDKLTYSTHSGQGVSGGKSGTNYLKAAGSNSNNHLHHSQRAEETVSQNHPKFFRFREAEQENIGGVVDENIMSFSAESRPPPAAAMMSVADLVQKQKEEFWASLVERGYLKPDTTMILQEGEDQDDIDILLQMVACTSGKDTDIEKHDRKEQLNASSKLIAAPNINPSSSKLRRSEGNDGGGSCIVKENKETQVSSSFQMDESKVSTSSSSSTNVHSVMPSESYSSDGVVVESHSRITNKSNVSKVSSSGDDVRSGGVVLSHVPTESSTTVISDGQSESFPSYDGASNS</sequence>
<feature type="compositionally biased region" description="Polar residues" evidence="1">
    <location>
        <begin position="877"/>
        <end position="902"/>
    </location>
</feature>
<dbReference type="AlphaFoldDB" id="A0AAE1KEG9"/>
<reference evidence="2" key="1">
    <citation type="submission" date="2023-10" db="EMBL/GenBank/DDBJ databases">
        <title>Genome assemblies of two species of porcelain crab, Petrolisthes cinctipes and Petrolisthes manimaculis (Anomura: Porcellanidae).</title>
        <authorList>
            <person name="Angst P."/>
        </authorList>
    </citation>
    <scope>NUCLEOTIDE SEQUENCE</scope>
    <source>
        <strain evidence="2">PB745_01</strain>
        <tissue evidence="2">Gill</tissue>
    </source>
</reference>
<accession>A0AAE1KEG9</accession>
<evidence type="ECO:0000313" key="3">
    <source>
        <dbReference type="Proteomes" id="UP001286313"/>
    </source>
</evidence>
<evidence type="ECO:0000256" key="1">
    <source>
        <dbReference type="SAM" id="MobiDB-lite"/>
    </source>
</evidence>
<organism evidence="2 3">
    <name type="scientific">Petrolisthes cinctipes</name>
    <name type="common">Flat porcelain crab</name>
    <dbReference type="NCBI Taxonomy" id="88211"/>
    <lineage>
        <taxon>Eukaryota</taxon>
        <taxon>Metazoa</taxon>
        <taxon>Ecdysozoa</taxon>
        <taxon>Arthropoda</taxon>
        <taxon>Crustacea</taxon>
        <taxon>Multicrustacea</taxon>
        <taxon>Malacostraca</taxon>
        <taxon>Eumalacostraca</taxon>
        <taxon>Eucarida</taxon>
        <taxon>Decapoda</taxon>
        <taxon>Pleocyemata</taxon>
        <taxon>Anomura</taxon>
        <taxon>Galatheoidea</taxon>
        <taxon>Porcellanidae</taxon>
        <taxon>Petrolisthes</taxon>
    </lineage>
</organism>
<feature type="compositionally biased region" description="Basic residues" evidence="1">
    <location>
        <begin position="370"/>
        <end position="380"/>
    </location>
</feature>
<feature type="region of interest" description="Disordered" evidence="1">
    <location>
        <begin position="755"/>
        <end position="902"/>
    </location>
</feature>
<feature type="compositionally biased region" description="Basic residues" evidence="1">
    <location>
        <begin position="119"/>
        <end position="128"/>
    </location>
</feature>
<feature type="compositionally biased region" description="Polar residues" evidence="1">
    <location>
        <begin position="129"/>
        <end position="142"/>
    </location>
</feature>
<evidence type="ECO:0000313" key="2">
    <source>
        <dbReference type="EMBL" id="KAK3871374.1"/>
    </source>
</evidence>
<feature type="compositionally biased region" description="Low complexity" evidence="1">
    <location>
        <begin position="426"/>
        <end position="448"/>
    </location>
</feature>
<feature type="compositionally biased region" description="Basic and acidic residues" evidence="1">
    <location>
        <begin position="472"/>
        <end position="491"/>
    </location>
</feature>
<feature type="compositionally biased region" description="Basic residues" evidence="1">
    <location>
        <begin position="457"/>
        <end position="471"/>
    </location>
</feature>
<feature type="region of interest" description="Disordered" evidence="1">
    <location>
        <begin position="370"/>
        <end position="491"/>
    </location>
</feature>
<dbReference type="Proteomes" id="UP001286313">
    <property type="component" value="Unassembled WGS sequence"/>
</dbReference>
<feature type="region of interest" description="Disordered" evidence="1">
    <location>
        <begin position="86"/>
        <end position="168"/>
    </location>
</feature>
<feature type="compositionally biased region" description="Low complexity" evidence="1">
    <location>
        <begin position="381"/>
        <end position="391"/>
    </location>
</feature>
<feature type="compositionally biased region" description="Basic and acidic residues" evidence="1">
    <location>
        <begin position="518"/>
        <end position="544"/>
    </location>
</feature>
<dbReference type="EMBL" id="JAWQEG010002521">
    <property type="protein sequence ID" value="KAK3871374.1"/>
    <property type="molecule type" value="Genomic_DNA"/>
</dbReference>
<proteinExistence type="predicted"/>
<name>A0AAE1KEG9_PETCI</name>
<feature type="compositionally biased region" description="Basic and acidic residues" evidence="1">
    <location>
        <begin position="755"/>
        <end position="765"/>
    </location>
</feature>
<feature type="region of interest" description="Disordered" evidence="1">
    <location>
        <begin position="318"/>
        <end position="342"/>
    </location>
</feature>
<feature type="compositionally biased region" description="Low complexity" evidence="1">
    <location>
        <begin position="852"/>
        <end position="872"/>
    </location>
</feature>
<gene>
    <name evidence="2" type="ORF">Pcinc_023475</name>
</gene>